<keyword evidence="3 4" id="KW-0539">Nucleus</keyword>
<dbReference type="PROSITE" id="PS00658">
    <property type="entry name" value="FORK_HEAD_2"/>
    <property type="match status" value="1"/>
</dbReference>
<dbReference type="EMBL" id="DS985254">
    <property type="protein sequence ID" value="EDV21180.1"/>
    <property type="molecule type" value="Genomic_DNA"/>
</dbReference>
<dbReference type="SMART" id="SM00339">
    <property type="entry name" value="FH"/>
    <property type="match status" value="1"/>
</dbReference>
<dbReference type="InterPro" id="IPR036388">
    <property type="entry name" value="WH-like_DNA-bd_sf"/>
</dbReference>
<dbReference type="GO" id="GO:0000978">
    <property type="term" value="F:RNA polymerase II cis-regulatory region sequence-specific DNA binding"/>
    <property type="evidence" value="ECO:0000318"/>
    <property type="project" value="GO_Central"/>
</dbReference>
<keyword evidence="8" id="KW-1185">Reference proteome</keyword>
<feature type="domain" description="Fork-head" evidence="6">
    <location>
        <begin position="25"/>
        <end position="121"/>
    </location>
</feature>
<dbReference type="InterPro" id="IPR018122">
    <property type="entry name" value="TF_fork_head_CS_1"/>
</dbReference>
<keyword evidence="2 4" id="KW-0238">DNA-binding</keyword>
<feature type="compositionally biased region" description="Basic residues" evidence="5">
    <location>
        <begin position="1"/>
        <end position="14"/>
    </location>
</feature>
<gene>
    <name evidence="7" type="ORF">TRIADDRAFT_30486</name>
</gene>
<feature type="DNA-binding region" description="Fork-head" evidence="4">
    <location>
        <begin position="25"/>
        <end position="121"/>
    </location>
</feature>
<dbReference type="InterPro" id="IPR001766">
    <property type="entry name" value="Fork_head_dom"/>
</dbReference>
<dbReference type="PhylomeDB" id="B3S7D9"/>
<dbReference type="Proteomes" id="UP000009022">
    <property type="component" value="Unassembled WGS sequence"/>
</dbReference>
<evidence type="ECO:0000313" key="8">
    <source>
        <dbReference type="Proteomes" id="UP000009022"/>
    </source>
</evidence>
<protein>
    <recommendedName>
        <fullName evidence="6">Fork-head domain-containing protein</fullName>
    </recommendedName>
</protein>
<dbReference type="GeneID" id="6757454"/>
<dbReference type="Pfam" id="PF00250">
    <property type="entry name" value="Forkhead"/>
    <property type="match status" value="1"/>
</dbReference>
<dbReference type="HOGENOM" id="CLU_077699_5_2_1"/>
<dbReference type="OrthoDB" id="5954824at2759"/>
<sequence>MPSIKKQKKKKPSPSKRPSYQRYAKPPLSYIALISMAIDASPDKRCTLNDINKYLVDNFDFFRGNYTGWKNSVRHNLSLNDCFIKVLKDPNRPWGKDNYWTINEQSGFTSAAVESYKRRRKRLR</sequence>
<dbReference type="InterPro" id="IPR036390">
    <property type="entry name" value="WH_DNA-bd_sf"/>
</dbReference>
<evidence type="ECO:0000256" key="3">
    <source>
        <dbReference type="ARBA" id="ARBA00023242"/>
    </source>
</evidence>
<dbReference type="GO" id="GO:0030154">
    <property type="term" value="P:cell differentiation"/>
    <property type="evidence" value="ECO:0000318"/>
    <property type="project" value="GO_Central"/>
</dbReference>
<dbReference type="AlphaFoldDB" id="B3S7D9"/>
<feature type="region of interest" description="Disordered" evidence="5">
    <location>
        <begin position="1"/>
        <end position="22"/>
    </location>
</feature>
<dbReference type="RefSeq" id="XP_002116147.1">
    <property type="nucleotide sequence ID" value="XM_002116111.1"/>
</dbReference>
<dbReference type="OMA" id="WTINEQS"/>
<evidence type="ECO:0000256" key="2">
    <source>
        <dbReference type="ARBA" id="ARBA00023125"/>
    </source>
</evidence>
<comment type="subcellular location">
    <subcellularLocation>
        <location evidence="1 4">Nucleus</location>
    </subcellularLocation>
</comment>
<reference evidence="7 8" key="1">
    <citation type="journal article" date="2008" name="Nature">
        <title>The Trichoplax genome and the nature of placozoans.</title>
        <authorList>
            <person name="Srivastava M."/>
            <person name="Begovic E."/>
            <person name="Chapman J."/>
            <person name="Putnam N.H."/>
            <person name="Hellsten U."/>
            <person name="Kawashima T."/>
            <person name="Kuo A."/>
            <person name="Mitros T."/>
            <person name="Salamov A."/>
            <person name="Carpenter M.L."/>
            <person name="Signorovitch A.Y."/>
            <person name="Moreno M.A."/>
            <person name="Kamm K."/>
            <person name="Grimwood J."/>
            <person name="Schmutz J."/>
            <person name="Shapiro H."/>
            <person name="Grigoriev I.V."/>
            <person name="Buss L.W."/>
            <person name="Schierwater B."/>
            <person name="Dellaporta S.L."/>
            <person name="Rokhsar D.S."/>
        </authorList>
    </citation>
    <scope>NUCLEOTIDE SEQUENCE [LARGE SCALE GENOMIC DNA]</scope>
    <source>
        <strain evidence="7 8">Grell-BS-1999</strain>
    </source>
</reference>
<accession>B3S7D9</accession>
<dbReference type="SUPFAM" id="SSF46785">
    <property type="entry name" value="Winged helix' DNA-binding domain"/>
    <property type="match status" value="1"/>
</dbReference>
<dbReference type="InterPro" id="IPR050211">
    <property type="entry name" value="FOX_domain-containing"/>
</dbReference>
<dbReference type="CDD" id="cd20034">
    <property type="entry name" value="FH_FOXQ1-like"/>
    <property type="match status" value="1"/>
</dbReference>
<evidence type="ECO:0000256" key="1">
    <source>
        <dbReference type="ARBA" id="ARBA00004123"/>
    </source>
</evidence>
<dbReference type="CTD" id="6757454"/>
<dbReference type="PRINTS" id="PR00053">
    <property type="entry name" value="FORKHEAD"/>
</dbReference>
<feature type="non-terminal residue" evidence="7">
    <location>
        <position position="124"/>
    </location>
</feature>
<dbReference type="Gene3D" id="1.10.10.10">
    <property type="entry name" value="Winged helix-like DNA-binding domain superfamily/Winged helix DNA-binding domain"/>
    <property type="match status" value="1"/>
</dbReference>
<proteinExistence type="predicted"/>
<dbReference type="InParanoid" id="B3S7D9"/>
<dbReference type="STRING" id="10228.B3S7D9"/>
<evidence type="ECO:0000313" key="7">
    <source>
        <dbReference type="EMBL" id="EDV21180.1"/>
    </source>
</evidence>
<dbReference type="PROSITE" id="PS00657">
    <property type="entry name" value="FORK_HEAD_1"/>
    <property type="match status" value="1"/>
</dbReference>
<name>B3S7D9_TRIAD</name>
<dbReference type="GO" id="GO:0005634">
    <property type="term" value="C:nucleus"/>
    <property type="evidence" value="ECO:0007669"/>
    <property type="project" value="UniProtKB-SubCell"/>
</dbReference>
<dbReference type="PANTHER" id="PTHR11829:SF206">
    <property type="entry name" value="FORKHEAD BOX PROTEIN Q1"/>
    <property type="match status" value="1"/>
</dbReference>
<evidence type="ECO:0000259" key="6">
    <source>
        <dbReference type="PROSITE" id="PS50039"/>
    </source>
</evidence>
<dbReference type="GO" id="GO:0000981">
    <property type="term" value="F:DNA-binding transcription factor activity, RNA polymerase II-specific"/>
    <property type="evidence" value="ECO:0000318"/>
    <property type="project" value="GO_Central"/>
</dbReference>
<dbReference type="FunFam" id="1.10.10.10:FF:000071">
    <property type="entry name" value="Forkhead box F1"/>
    <property type="match status" value="1"/>
</dbReference>
<organism evidence="7 8">
    <name type="scientific">Trichoplax adhaerens</name>
    <name type="common">Trichoplax reptans</name>
    <dbReference type="NCBI Taxonomy" id="10228"/>
    <lineage>
        <taxon>Eukaryota</taxon>
        <taxon>Metazoa</taxon>
        <taxon>Placozoa</taxon>
        <taxon>Uniplacotomia</taxon>
        <taxon>Trichoplacea</taxon>
        <taxon>Trichoplacidae</taxon>
        <taxon>Trichoplax</taxon>
    </lineage>
</organism>
<evidence type="ECO:0000256" key="5">
    <source>
        <dbReference type="SAM" id="MobiDB-lite"/>
    </source>
</evidence>
<evidence type="ECO:0000256" key="4">
    <source>
        <dbReference type="PROSITE-ProRule" id="PRU00089"/>
    </source>
</evidence>
<dbReference type="GO" id="GO:0006357">
    <property type="term" value="P:regulation of transcription by RNA polymerase II"/>
    <property type="evidence" value="ECO:0000318"/>
    <property type="project" value="GO_Central"/>
</dbReference>
<dbReference type="KEGG" id="tad:TRIADDRAFT_30486"/>
<dbReference type="eggNOG" id="KOG2294">
    <property type="taxonomic scope" value="Eukaryota"/>
</dbReference>
<dbReference type="PANTHER" id="PTHR11829">
    <property type="entry name" value="FORKHEAD BOX PROTEIN"/>
    <property type="match status" value="1"/>
</dbReference>
<dbReference type="PROSITE" id="PS50039">
    <property type="entry name" value="FORK_HEAD_3"/>
    <property type="match status" value="1"/>
</dbReference>
<dbReference type="InterPro" id="IPR047518">
    <property type="entry name" value="FH_FOXQ1"/>
</dbReference>
<dbReference type="InterPro" id="IPR030456">
    <property type="entry name" value="TF_fork_head_CS_2"/>
</dbReference>
<dbReference type="GO" id="GO:0009653">
    <property type="term" value="P:anatomical structure morphogenesis"/>
    <property type="evidence" value="ECO:0000318"/>
    <property type="project" value="GO_Central"/>
</dbReference>